<accession>A0ABQ5VTS9</accession>
<proteinExistence type="predicted"/>
<dbReference type="Proteomes" id="UP001156694">
    <property type="component" value="Unassembled WGS sequence"/>
</dbReference>
<sequence length="432" mass="49534">MASLREISRPKRKFVFLQGPHGPFFYELSRILQSSGAEIVKIGFNQGDARFWPDHKTYIAFKQPQDEWAQYLSDYLARGVTDLVIYGDHRVFHAQAIKIAKDAGVTIHCFEEGYMRPYWTTYERGGVNGHSRLMNMSIDEMRSCLGRIDEDQPEAPARWGELRRHALYGAIYHLNLFLGRRKYPNYRGHRTATLGQELWAHCKRLILMPYRWAKRMIATRRITNKGYVYHVALMQLGHDSSIAEHSDYRDNAEFIHDVISGFVKKAPAHHHLVFKAHPLEDYRERPDRVVAQIAAEFGVAARVHFLHGGKLAAVLDFARSVITINSTAAQQALWRGLPVKTLGRSVYSKPELVSQQTTADFFAQPNTPDLNAYRDYRRFLLVTSQITGGFYARKSRARLTRQAVDLVLSSSDPYDLISQSPAAPMQQIKLIK</sequence>
<dbReference type="EMBL" id="BSNN01000002">
    <property type="protein sequence ID" value="GLQ34676.1"/>
    <property type="molecule type" value="Genomic_DNA"/>
</dbReference>
<protein>
    <submittedName>
        <fullName evidence="1">Capsule biosynthesis protein CapA</fullName>
    </submittedName>
</protein>
<dbReference type="Pfam" id="PF05159">
    <property type="entry name" value="Capsule_synth"/>
    <property type="match status" value="1"/>
</dbReference>
<organism evidence="1 2">
    <name type="scientific">Amylibacter marinus</name>
    <dbReference type="NCBI Taxonomy" id="1475483"/>
    <lineage>
        <taxon>Bacteria</taxon>
        <taxon>Pseudomonadati</taxon>
        <taxon>Pseudomonadota</taxon>
        <taxon>Alphaproteobacteria</taxon>
        <taxon>Rhodobacterales</taxon>
        <taxon>Paracoccaceae</taxon>
        <taxon>Amylibacter</taxon>
    </lineage>
</organism>
<reference evidence="2" key="1">
    <citation type="journal article" date="2019" name="Int. J. Syst. Evol. Microbiol.">
        <title>The Global Catalogue of Microorganisms (GCM) 10K type strain sequencing project: providing services to taxonomists for standard genome sequencing and annotation.</title>
        <authorList>
            <consortium name="The Broad Institute Genomics Platform"/>
            <consortium name="The Broad Institute Genome Sequencing Center for Infectious Disease"/>
            <person name="Wu L."/>
            <person name="Ma J."/>
        </authorList>
    </citation>
    <scope>NUCLEOTIDE SEQUENCE [LARGE SCALE GENOMIC DNA]</scope>
    <source>
        <strain evidence="2">NBRC 110140</strain>
    </source>
</reference>
<evidence type="ECO:0000313" key="2">
    <source>
        <dbReference type="Proteomes" id="UP001156694"/>
    </source>
</evidence>
<comment type="caution">
    <text evidence="1">The sequence shown here is derived from an EMBL/GenBank/DDBJ whole genome shotgun (WGS) entry which is preliminary data.</text>
</comment>
<dbReference type="InterPro" id="IPR007833">
    <property type="entry name" value="Capsule_polysaccharide_synth"/>
</dbReference>
<gene>
    <name evidence="1" type="primary">kpsS</name>
    <name evidence="1" type="ORF">GCM10007939_09590</name>
</gene>
<dbReference type="RefSeq" id="WP_284376573.1">
    <property type="nucleotide sequence ID" value="NZ_BSNN01000002.1"/>
</dbReference>
<evidence type="ECO:0000313" key="1">
    <source>
        <dbReference type="EMBL" id="GLQ34676.1"/>
    </source>
</evidence>
<name>A0ABQ5VTS9_9RHOB</name>
<keyword evidence="2" id="KW-1185">Reference proteome</keyword>